<name>A0A9J6CL30_POLVA</name>
<dbReference type="InterPro" id="IPR010562">
    <property type="entry name" value="Haemolymph_juvenile_hormone-bd"/>
</dbReference>
<reference evidence="2" key="1">
    <citation type="submission" date="2021-03" db="EMBL/GenBank/DDBJ databases">
        <title>Chromosome level genome of the anhydrobiotic midge Polypedilum vanderplanki.</title>
        <authorList>
            <person name="Yoshida Y."/>
            <person name="Kikawada T."/>
            <person name="Gusev O."/>
        </authorList>
    </citation>
    <scope>NUCLEOTIDE SEQUENCE</scope>
    <source>
        <strain evidence="2">NIAS01</strain>
        <tissue evidence="2">Whole body or cell culture</tissue>
    </source>
</reference>
<dbReference type="InterPro" id="IPR038606">
    <property type="entry name" value="To_sf"/>
</dbReference>
<dbReference type="PANTHER" id="PTHR11008">
    <property type="entry name" value="PROTEIN TAKEOUT-LIKE PROTEIN"/>
    <property type="match status" value="1"/>
</dbReference>
<dbReference type="OrthoDB" id="8196554at2759"/>
<accession>A0A9J6CL30</accession>
<dbReference type="Gene3D" id="3.15.10.30">
    <property type="entry name" value="Haemolymph juvenile hormone binding protein"/>
    <property type="match status" value="1"/>
</dbReference>
<comment type="caution">
    <text evidence="2">The sequence shown here is derived from an EMBL/GenBank/DDBJ whole genome shotgun (WGS) entry which is preliminary data.</text>
</comment>
<gene>
    <name evidence="2" type="ORF">PVAND_012270</name>
</gene>
<dbReference type="Pfam" id="PF06585">
    <property type="entry name" value="JHBP"/>
    <property type="match status" value="1"/>
</dbReference>
<evidence type="ECO:0000313" key="3">
    <source>
        <dbReference type="Proteomes" id="UP001107558"/>
    </source>
</evidence>
<protein>
    <recommendedName>
        <fullName evidence="4">Hemolymph juvenile hormone binding protein</fullName>
    </recommendedName>
</protein>
<feature type="chain" id="PRO_5039942804" description="Hemolymph juvenile hormone binding protein" evidence="1">
    <location>
        <begin position="22"/>
        <end position="251"/>
    </location>
</feature>
<evidence type="ECO:0000256" key="1">
    <source>
        <dbReference type="SAM" id="SignalP"/>
    </source>
</evidence>
<dbReference type="Proteomes" id="UP001107558">
    <property type="component" value="Chromosome 1"/>
</dbReference>
<keyword evidence="3" id="KW-1185">Reference proteome</keyword>
<evidence type="ECO:0000313" key="2">
    <source>
        <dbReference type="EMBL" id="KAG5682953.1"/>
    </source>
</evidence>
<proteinExistence type="predicted"/>
<evidence type="ECO:0008006" key="4">
    <source>
        <dbReference type="Google" id="ProtNLM"/>
    </source>
</evidence>
<dbReference type="EMBL" id="JADBJN010000001">
    <property type="protein sequence ID" value="KAG5682953.1"/>
    <property type="molecule type" value="Genomic_DNA"/>
</dbReference>
<keyword evidence="1" id="KW-0732">Signal</keyword>
<dbReference type="SMART" id="SM00700">
    <property type="entry name" value="JHBP"/>
    <property type="match status" value="1"/>
</dbReference>
<dbReference type="PANTHER" id="PTHR11008:SF39">
    <property type="entry name" value="CIRCADIAN CLOCK-CONTROLLED PROTEIN-LIKE PROTEIN"/>
    <property type="match status" value="1"/>
</dbReference>
<organism evidence="2 3">
    <name type="scientific">Polypedilum vanderplanki</name>
    <name type="common">Sleeping chironomid midge</name>
    <dbReference type="NCBI Taxonomy" id="319348"/>
    <lineage>
        <taxon>Eukaryota</taxon>
        <taxon>Metazoa</taxon>
        <taxon>Ecdysozoa</taxon>
        <taxon>Arthropoda</taxon>
        <taxon>Hexapoda</taxon>
        <taxon>Insecta</taxon>
        <taxon>Pterygota</taxon>
        <taxon>Neoptera</taxon>
        <taxon>Endopterygota</taxon>
        <taxon>Diptera</taxon>
        <taxon>Nematocera</taxon>
        <taxon>Chironomoidea</taxon>
        <taxon>Chironomidae</taxon>
        <taxon>Chironominae</taxon>
        <taxon>Polypedilum</taxon>
        <taxon>Polypedilum</taxon>
    </lineage>
</organism>
<dbReference type="AlphaFoldDB" id="A0A9J6CL30"/>
<dbReference type="GO" id="GO:0005615">
    <property type="term" value="C:extracellular space"/>
    <property type="evidence" value="ECO:0007669"/>
    <property type="project" value="TreeGrafter"/>
</dbReference>
<feature type="signal peptide" evidence="1">
    <location>
        <begin position="1"/>
        <end position="21"/>
    </location>
</feature>
<sequence>MSRFSLLILFFIFINYQNVGGRLPPYIKTCSRNHPNMANCILNSINSLRGVLSSGQYGPGFENLPKIEPFYIHSINIGNRREFKAHLSNIIVRGGSNFQIEKLKANMRDLKFDAIVKFPRLEISSKYDLVFNLFGLALAGKGDGSSIIDNSRGRISIRARRYIGQDGREYLNFEKFNVKVQVGVIKSASLSSFFNGKSPILEEIANQIIRTQPEFLIQEIYPPIENHLAETFTTIANKFSNLATFDEVFPL</sequence>